<dbReference type="Proteomes" id="UP000244069">
    <property type="component" value="Unassembled WGS sequence"/>
</dbReference>
<dbReference type="AlphaFoldDB" id="A0A2T5ZVU2"/>
<protein>
    <submittedName>
        <fullName evidence="1">Uncharacterized protein</fullName>
    </submittedName>
</protein>
<proteinExistence type="predicted"/>
<comment type="caution">
    <text evidence="1">The sequence shown here is derived from an EMBL/GenBank/DDBJ whole genome shotgun (WGS) entry which is preliminary data.</text>
</comment>
<gene>
    <name evidence="1" type="ORF">C8N44_1682</name>
</gene>
<keyword evidence="2" id="KW-1185">Reference proteome</keyword>
<name>A0A2T5ZVU2_9RHOB</name>
<accession>A0A2T5ZVU2</accession>
<sequence length="149" mass="16450">MTNNSGVDEVEEYPSSVQLSRAAAETLGMVSRSEINLQLTHARDGNDRGVFVPFMEWHMVLDSQLDNVPDAARDFYLKITLDNLAFLIEDMTSEVAENTEALQKMAAGSEERIAPPLDAAISWLQRASENALRAAETLKAIHDARDEAS</sequence>
<dbReference type="EMBL" id="QBKN01000068">
    <property type="protein sequence ID" value="PTX35683.1"/>
    <property type="molecule type" value="Genomic_DNA"/>
</dbReference>
<evidence type="ECO:0000313" key="1">
    <source>
        <dbReference type="EMBL" id="PTX35683.1"/>
    </source>
</evidence>
<organism evidence="1 2">
    <name type="scientific">Allosediminivita pacifica</name>
    <dbReference type="NCBI Taxonomy" id="1267769"/>
    <lineage>
        <taxon>Bacteria</taxon>
        <taxon>Pseudomonadati</taxon>
        <taxon>Pseudomonadota</taxon>
        <taxon>Alphaproteobacteria</taxon>
        <taxon>Rhodobacterales</taxon>
        <taxon>Paracoccaceae</taxon>
        <taxon>Allosediminivita</taxon>
    </lineage>
</organism>
<reference evidence="1 2" key="1">
    <citation type="submission" date="2018-04" db="EMBL/GenBank/DDBJ databases">
        <title>Genomic Encyclopedia of Archaeal and Bacterial Type Strains, Phase II (KMG-II): from individual species to whole genera.</title>
        <authorList>
            <person name="Goeker M."/>
        </authorList>
    </citation>
    <scope>NUCLEOTIDE SEQUENCE [LARGE SCALE GENOMIC DNA]</scope>
    <source>
        <strain evidence="1 2">DSM 29329</strain>
    </source>
</reference>
<evidence type="ECO:0000313" key="2">
    <source>
        <dbReference type="Proteomes" id="UP000244069"/>
    </source>
</evidence>
<dbReference type="RefSeq" id="WP_146178908.1">
    <property type="nucleotide sequence ID" value="NZ_BMEZ01000064.1"/>
</dbReference>